<evidence type="ECO:0000256" key="8">
    <source>
        <dbReference type="ARBA" id="ARBA00023180"/>
    </source>
</evidence>
<dbReference type="Proteomes" id="UP001159427">
    <property type="component" value="Unassembled WGS sequence"/>
</dbReference>
<dbReference type="PRINTS" id="PR00237">
    <property type="entry name" value="GPCRRHODOPSN"/>
</dbReference>
<feature type="transmembrane region" description="Helical" evidence="10">
    <location>
        <begin position="6"/>
        <end position="31"/>
    </location>
</feature>
<keyword evidence="6 10" id="KW-0472">Membrane</keyword>
<gene>
    <name evidence="12" type="ORF">PEVE_00029043</name>
</gene>
<evidence type="ECO:0000256" key="9">
    <source>
        <dbReference type="ARBA" id="ARBA00023224"/>
    </source>
</evidence>
<reference evidence="12 13" key="1">
    <citation type="submission" date="2022-05" db="EMBL/GenBank/DDBJ databases">
        <authorList>
            <consortium name="Genoscope - CEA"/>
            <person name="William W."/>
        </authorList>
    </citation>
    <scope>NUCLEOTIDE SEQUENCE [LARGE SCALE GENOMIC DNA]</scope>
</reference>
<evidence type="ECO:0000256" key="4">
    <source>
        <dbReference type="ARBA" id="ARBA00022989"/>
    </source>
</evidence>
<comment type="subcellular location">
    <subcellularLocation>
        <location evidence="1">Cell membrane</location>
        <topology evidence="1">Multi-pass membrane protein</topology>
    </subcellularLocation>
</comment>
<dbReference type="InterPro" id="IPR000276">
    <property type="entry name" value="GPCR_Rhodpsn"/>
</dbReference>
<evidence type="ECO:0000256" key="1">
    <source>
        <dbReference type="ARBA" id="ARBA00004651"/>
    </source>
</evidence>
<protein>
    <recommendedName>
        <fullName evidence="11">G-protein coupled receptors family 1 profile domain-containing protein</fullName>
    </recommendedName>
</protein>
<dbReference type="SMART" id="SM01381">
    <property type="entry name" value="7TM_GPCR_Srsx"/>
    <property type="match status" value="1"/>
</dbReference>
<evidence type="ECO:0000256" key="10">
    <source>
        <dbReference type="SAM" id="Phobius"/>
    </source>
</evidence>
<evidence type="ECO:0000256" key="3">
    <source>
        <dbReference type="ARBA" id="ARBA00022692"/>
    </source>
</evidence>
<dbReference type="Pfam" id="PF00001">
    <property type="entry name" value="7tm_1"/>
    <property type="match status" value="1"/>
</dbReference>
<dbReference type="Gene3D" id="1.20.1070.10">
    <property type="entry name" value="Rhodopsin 7-helix transmembrane proteins"/>
    <property type="match status" value="1"/>
</dbReference>
<dbReference type="PANTHER" id="PTHR24246">
    <property type="entry name" value="OLFACTORY RECEPTOR AND ADENOSINE RECEPTOR"/>
    <property type="match status" value="1"/>
</dbReference>
<keyword evidence="2" id="KW-1003">Cell membrane</keyword>
<keyword evidence="8" id="KW-0325">Glycoprotein</keyword>
<evidence type="ECO:0000256" key="7">
    <source>
        <dbReference type="ARBA" id="ARBA00023170"/>
    </source>
</evidence>
<keyword evidence="9" id="KW-0807">Transducer</keyword>
<keyword evidence="3 10" id="KW-0812">Transmembrane</keyword>
<feature type="transmembrane region" description="Helical" evidence="10">
    <location>
        <begin position="43"/>
        <end position="65"/>
    </location>
</feature>
<evidence type="ECO:0000313" key="13">
    <source>
        <dbReference type="Proteomes" id="UP001159427"/>
    </source>
</evidence>
<dbReference type="SUPFAM" id="SSF81321">
    <property type="entry name" value="Family A G protein-coupled receptor-like"/>
    <property type="match status" value="1"/>
</dbReference>
<feature type="domain" description="G-protein coupled receptors family 1 profile" evidence="11">
    <location>
        <begin position="22"/>
        <end position="267"/>
    </location>
</feature>
<feature type="transmembrane region" description="Helical" evidence="10">
    <location>
        <begin position="123"/>
        <end position="143"/>
    </location>
</feature>
<keyword evidence="5" id="KW-0297">G-protein coupled receptor</keyword>
<accession>A0ABN8MEU4</accession>
<dbReference type="PANTHER" id="PTHR24246:SF27">
    <property type="entry name" value="ADENOSINE RECEPTOR, ISOFORM A"/>
    <property type="match status" value="1"/>
</dbReference>
<dbReference type="EMBL" id="CALNXI010000404">
    <property type="protein sequence ID" value="CAH3026415.1"/>
    <property type="molecule type" value="Genomic_DNA"/>
</dbReference>
<sequence length="320" mass="36871">MVAQSVTWLVLYSCLAVFTIIGNSLSIAVFLKNSRLRRMRTSMLLINLAVADLLVGAVAVPMYMVFQWPQSKLAQSPSFHISYDAIDILTGFASLFGLSVIGLERAFSVFWPHRHRTAGKLPYFAAVVLCWLLSSLQVLLRVLTQKNIVEFRIFFYNMMIALSLVLVVMLSTYTAVWYKVRARQNELRKRSKRRYIRESVERERKLILTLAIVTGVFLITWLPFHVLNIFVFFCIKCRPNKLSVFLNLIRAVKLLHYSNSFMNLIIYSFRFPDFRRTLCCFFGRNLRVHPVQSNVIGAMSSLNTNNQSPLETEGASKVFQ</sequence>
<dbReference type="InterPro" id="IPR017452">
    <property type="entry name" value="GPCR_Rhodpsn_7TM"/>
</dbReference>
<name>A0ABN8MEU4_9CNID</name>
<comment type="caution">
    <text evidence="12">The sequence shown here is derived from an EMBL/GenBank/DDBJ whole genome shotgun (WGS) entry which is preliminary data.</text>
</comment>
<feature type="transmembrane region" description="Helical" evidence="10">
    <location>
        <begin position="155"/>
        <end position="180"/>
    </location>
</feature>
<proteinExistence type="predicted"/>
<keyword evidence="7" id="KW-0675">Receptor</keyword>
<evidence type="ECO:0000256" key="6">
    <source>
        <dbReference type="ARBA" id="ARBA00023136"/>
    </source>
</evidence>
<evidence type="ECO:0000256" key="5">
    <source>
        <dbReference type="ARBA" id="ARBA00023040"/>
    </source>
</evidence>
<organism evidence="12 13">
    <name type="scientific">Porites evermanni</name>
    <dbReference type="NCBI Taxonomy" id="104178"/>
    <lineage>
        <taxon>Eukaryota</taxon>
        <taxon>Metazoa</taxon>
        <taxon>Cnidaria</taxon>
        <taxon>Anthozoa</taxon>
        <taxon>Hexacorallia</taxon>
        <taxon>Scleractinia</taxon>
        <taxon>Fungiina</taxon>
        <taxon>Poritidae</taxon>
        <taxon>Porites</taxon>
    </lineage>
</organism>
<feature type="transmembrane region" description="Helical" evidence="10">
    <location>
        <begin position="206"/>
        <end position="233"/>
    </location>
</feature>
<keyword evidence="13" id="KW-1185">Reference proteome</keyword>
<dbReference type="PROSITE" id="PS50262">
    <property type="entry name" value="G_PROTEIN_RECEP_F1_2"/>
    <property type="match status" value="1"/>
</dbReference>
<feature type="transmembrane region" description="Helical" evidence="10">
    <location>
        <begin position="85"/>
        <end position="103"/>
    </location>
</feature>
<keyword evidence="4 10" id="KW-1133">Transmembrane helix</keyword>
<evidence type="ECO:0000256" key="2">
    <source>
        <dbReference type="ARBA" id="ARBA00022475"/>
    </source>
</evidence>
<evidence type="ECO:0000259" key="11">
    <source>
        <dbReference type="PROSITE" id="PS50262"/>
    </source>
</evidence>
<evidence type="ECO:0000313" key="12">
    <source>
        <dbReference type="EMBL" id="CAH3026415.1"/>
    </source>
</evidence>